<dbReference type="InterPro" id="IPR016913">
    <property type="entry name" value="UCP029215"/>
</dbReference>
<evidence type="ECO:0000313" key="3">
    <source>
        <dbReference type="EMBL" id="EKO35621.1"/>
    </source>
</evidence>
<comment type="caution">
    <text evidence="3">The sequence shown here is derived from an EMBL/GenBank/DDBJ whole genome shotgun (WGS) entry which is preliminary data.</text>
</comment>
<feature type="compositionally biased region" description="Basic and acidic residues" evidence="2">
    <location>
        <begin position="366"/>
        <end position="389"/>
    </location>
</feature>
<keyword evidence="4" id="KW-1185">Reference proteome</keyword>
<accession>A0A0E2BJV0</accession>
<dbReference type="AlphaFoldDB" id="A0A0E2BJV0"/>
<dbReference type="EMBL" id="AHON02000013">
    <property type="protein sequence ID" value="EKO35621.1"/>
    <property type="molecule type" value="Genomic_DNA"/>
</dbReference>
<sequence length="389" mass="43853">MYELRLDTGTFTLLERGHNFARYKGVLSKPGVLDYPELNRKELIPEEELFHADTKRSFRGVPMVLTDRQNLHPGKIDSDNFREHIVGALGDNVREESGQLVAEFTIYDRETSRRIDSGELSQLSIARTMIPVEKNGSHEGKEYQVIQTNIRGNHVALTPRGRAGKDARVLQRTDSKEDKMAVVSYRADSDGKDHDIPSEVAKDIEALKSKKDELSQSAKEKDDKIKDLEEKIKTLSGESGKDSNKEIEDLKRELEITKALSQTAKQEADAWKKKAEELQTLKPDELDKAVKERAKLIEQGKAIVGDSEDFSGLSNSQIKDKIISKALPYPSDMRSDSITDVVREAQFSAAIRLSSALATKNPSGIRTEERGDSKKDYRLEMHNWKGDQK</sequence>
<feature type="region of interest" description="Disordered" evidence="2">
    <location>
        <begin position="360"/>
        <end position="389"/>
    </location>
</feature>
<dbReference type="Proteomes" id="UP000006329">
    <property type="component" value="Unassembled WGS sequence"/>
</dbReference>
<proteinExistence type="predicted"/>
<gene>
    <name evidence="3" type="ORF">LEP1GSC179_1217</name>
</gene>
<evidence type="ECO:0000313" key="4">
    <source>
        <dbReference type="Proteomes" id="UP000006329"/>
    </source>
</evidence>
<reference evidence="3" key="1">
    <citation type="submission" date="2012-10" db="EMBL/GenBank/DDBJ databases">
        <authorList>
            <person name="Harkins D.M."/>
            <person name="Durkin A.S."/>
            <person name="Brinkac L.M."/>
            <person name="Haft D.H."/>
            <person name="Selengut J.D."/>
            <person name="Sanka R."/>
            <person name="DePew J."/>
            <person name="Purushe J."/>
            <person name="Matthias M.A."/>
            <person name="Vinetz J.M."/>
            <person name="Sutton G.G."/>
            <person name="Nierman W.C."/>
            <person name="Fouts D.E."/>
        </authorList>
    </citation>
    <scope>NUCLEOTIDE SEQUENCE [LARGE SCALE GENOMIC DNA]</scope>
    <source>
        <strain evidence="3">MOR084</strain>
    </source>
</reference>
<name>A0A0E2BJV0_9LEPT</name>
<protein>
    <submittedName>
        <fullName evidence="3">PF09979 family protein</fullName>
    </submittedName>
</protein>
<dbReference type="RefSeq" id="WP_004478336.1">
    <property type="nucleotide sequence ID" value="NZ_AHON02000013.1"/>
</dbReference>
<keyword evidence="1" id="KW-0175">Coiled coil</keyword>
<evidence type="ECO:0000256" key="1">
    <source>
        <dbReference type="SAM" id="Coils"/>
    </source>
</evidence>
<organism evidence="3 4">
    <name type="scientific">Leptospira santarosai str. MOR084</name>
    <dbReference type="NCBI Taxonomy" id="1049984"/>
    <lineage>
        <taxon>Bacteria</taxon>
        <taxon>Pseudomonadati</taxon>
        <taxon>Spirochaetota</taxon>
        <taxon>Spirochaetia</taxon>
        <taxon>Leptospirales</taxon>
        <taxon>Leptospiraceae</taxon>
        <taxon>Leptospira</taxon>
    </lineage>
</organism>
<evidence type="ECO:0000256" key="2">
    <source>
        <dbReference type="SAM" id="MobiDB-lite"/>
    </source>
</evidence>
<feature type="coiled-coil region" evidence="1">
    <location>
        <begin position="204"/>
        <end position="281"/>
    </location>
</feature>
<dbReference type="Pfam" id="PF09979">
    <property type="entry name" value="DUF2213"/>
    <property type="match status" value="1"/>
</dbReference>